<gene>
    <name evidence="1" type="ORF">HMPREF9123_2235</name>
</gene>
<accession>F2BES8</accession>
<evidence type="ECO:0000313" key="2">
    <source>
        <dbReference type="Proteomes" id="UP000004105"/>
    </source>
</evidence>
<protein>
    <submittedName>
        <fullName evidence="1">Uncharacterized protein</fullName>
    </submittedName>
</protein>
<name>F2BES8_9NEIS</name>
<reference evidence="1 2" key="1">
    <citation type="submission" date="2011-02" db="EMBL/GenBank/DDBJ databases">
        <authorList>
            <person name="Muzny D."/>
            <person name="Qin X."/>
            <person name="Deng J."/>
            <person name="Jiang H."/>
            <person name="Liu Y."/>
            <person name="Qu J."/>
            <person name="Song X.-Z."/>
            <person name="Zhang L."/>
            <person name="Thornton R."/>
            <person name="Coyle M."/>
            <person name="Francisco L."/>
            <person name="Jackson L."/>
            <person name="Javaid M."/>
            <person name="Korchina V."/>
            <person name="Kovar C."/>
            <person name="Mata R."/>
            <person name="Mathew T."/>
            <person name="Ngo R."/>
            <person name="Nguyen L."/>
            <person name="Nguyen N."/>
            <person name="Okwuonu G."/>
            <person name="Ongeri F."/>
            <person name="Pham C."/>
            <person name="Simmons D."/>
            <person name="Wilczek-Boney K."/>
            <person name="Hale W."/>
            <person name="Jakkamsetti A."/>
            <person name="Pham P."/>
            <person name="Ruth R."/>
            <person name="San Lucas F."/>
            <person name="Warren J."/>
            <person name="Zhang J."/>
            <person name="Zhao Z."/>
            <person name="Zhou C."/>
            <person name="Zhu D."/>
            <person name="Lee S."/>
            <person name="Bess C."/>
            <person name="Blankenburg K."/>
            <person name="Forbes L."/>
            <person name="Fu Q."/>
            <person name="Gubbala S."/>
            <person name="Hirani K."/>
            <person name="Jayaseelan J.C."/>
            <person name="Lara F."/>
            <person name="Munidasa M."/>
            <person name="Palculict T."/>
            <person name="Patil S."/>
            <person name="Pu L.-L."/>
            <person name="Saada N."/>
            <person name="Tang L."/>
            <person name="Weissenberger G."/>
            <person name="Zhu Y."/>
            <person name="Hemphill L."/>
            <person name="Shang Y."/>
            <person name="Youmans B."/>
            <person name="Ayvaz T."/>
            <person name="Ross M."/>
            <person name="Santibanez J."/>
            <person name="Aqrawi P."/>
            <person name="Gross S."/>
            <person name="Joshi V."/>
            <person name="Fowler G."/>
            <person name="Nazareth L."/>
            <person name="Reid J."/>
            <person name="Worley K."/>
            <person name="Petrosino J."/>
            <person name="Highlander S."/>
            <person name="Gibbs R."/>
        </authorList>
    </citation>
    <scope>NUCLEOTIDE SEQUENCE [LARGE SCALE GENOMIC DNA]</scope>
    <source>
        <strain evidence="1 2">ATCC BAA-1200</strain>
    </source>
</reference>
<dbReference type="EMBL" id="AFAY01000046">
    <property type="protein sequence ID" value="EGF09983.1"/>
    <property type="molecule type" value="Genomic_DNA"/>
</dbReference>
<keyword evidence="2" id="KW-1185">Reference proteome</keyword>
<evidence type="ECO:0000313" key="1">
    <source>
        <dbReference type="EMBL" id="EGF09983.1"/>
    </source>
</evidence>
<dbReference type="Proteomes" id="UP000004105">
    <property type="component" value="Unassembled WGS sequence"/>
</dbReference>
<comment type="caution">
    <text evidence="1">The sequence shown here is derived from an EMBL/GenBank/DDBJ whole genome shotgun (WGS) entry which is preliminary data.</text>
</comment>
<proteinExistence type="predicted"/>
<organism evidence="1 2">
    <name type="scientific">Neisseria bacilliformis ATCC BAA-1200</name>
    <dbReference type="NCBI Taxonomy" id="888742"/>
    <lineage>
        <taxon>Bacteria</taxon>
        <taxon>Pseudomonadati</taxon>
        <taxon>Pseudomonadota</taxon>
        <taxon>Betaproteobacteria</taxon>
        <taxon>Neisseriales</taxon>
        <taxon>Neisseriaceae</taxon>
        <taxon>Neisseria</taxon>
    </lineage>
</organism>
<dbReference type="AlphaFoldDB" id="F2BES8"/>
<sequence length="97" mass="9260">MVGGVAGEGGILGVQLVEVLEADVDVGFGQPCEVAHEVVECAGIGAGLGEGEGLGEAADKGGMAGEVAQADGYGEAVGGGGGGLGEVGYGWDWRLGV</sequence>
<dbReference type="HOGENOM" id="CLU_2343791_0_0_4"/>